<dbReference type="Proteomes" id="UP001189429">
    <property type="component" value="Unassembled WGS sequence"/>
</dbReference>
<feature type="domain" description="Glycosyl transferase family 25" evidence="5">
    <location>
        <begin position="160"/>
        <end position="278"/>
    </location>
</feature>
<reference evidence="6" key="1">
    <citation type="submission" date="2023-10" db="EMBL/GenBank/DDBJ databases">
        <authorList>
            <person name="Chen Y."/>
            <person name="Shah S."/>
            <person name="Dougan E. K."/>
            <person name="Thang M."/>
            <person name="Chan C."/>
        </authorList>
    </citation>
    <scope>NUCLEOTIDE SEQUENCE [LARGE SCALE GENOMIC DNA]</scope>
</reference>
<evidence type="ECO:0000256" key="2">
    <source>
        <dbReference type="ARBA" id="ARBA00022676"/>
    </source>
</evidence>
<dbReference type="Pfam" id="PF01755">
    <property type="entry name" value="Glyco_transf_25"/>
    <property type="match status" value="1"/>
</dbReference>
<feature type="compositionally biased region" description="Basic residues" evidence="4">
    <location>
        <begin position="435"/>
        <end position="449"/>
    </location>
</feature>
<dbReference type="CDD" id="cd06532">
    <property type="entry name" value="Glyco_transf_25"/>
    <property type="match status" value="1"/>
</dbReference>
<gene>
    <name evidence="6" type="ORF">PCOR1329_LOCUS50068</name>
</gene>
<keyword evidence="7" id="KW-1185">Reference proteome</keyword>
<evidence type="ECO:0000256" key="1">
    <source>
        <dbReference type="ARBA" id="ARBA00006721"/>
    </source>
</evidence>
<evidence type="ECO:0000256" key="3">
    <source>
        <dbReference type="ARBA" id="ARBA00022679"/>
    </source>
</evidence>
<evidence type="ECO:0000313" key="6">
    <source>
        <dbReference type="EMBL" id="CAK0861372.1"/>
    </source>
</evidence>
<keyword evidence="3" id="KW-0808">Transferase</keyword>
<evidence type="ECO:0000256" key="4">
    <source>
        <dbReference type="SAM" id="MobiDB-lite"/>
    </source>
</evidence>
<dbReference type="PANTHER" id="PTHR10730:SF53">
    <property type="entry name" value="GLYCOSYLTRANSFERASE 25 FAMILY MEMBER"/>
    <property type="match status" value="1"/>
</dbReference>
<dbReference type="EMBL" id="CAUYUJ010016060">
    <property type="protein sequence ID" value="CAK0861372.1"/>
    <property type="molecule type" value="Genomic_DNA"/>
</dbReference>
<feature type="region of interest" description="Disordered" evidence="4">
    <location>
        <begin position="387"/>
        <end position="458"/>
    </location>
</feature>
<dbReference type="InterPro" id="IPR002654">
    <property type="entry name" value="Glyco_trans_25"/>
</dbReference>
<comment type="caution">
    <text evidence="6">The sequence shown here is derived from an EMBL/GenBank/DDBJ whole genome shotgun (WGS) entry which is preliminary data.</text>
</comment>
<feature type="non-terminal residue" evidence="6">
    <location>
        <position position="1"/>
    </location>
</feature>
<name>A0ABN9UN60_9DINO</name>
<dbReference type="PANTHER" id="PTHR10730">
    <property type="entry name" value="PROCOLLAGEN-LYSINE,2-OXOGLUTARATE 5-DIOXYGENASE/GLYCOSYLTRANSFERASE 25 FAMILY MEMBER"/>
    <property type="match status" value="1"/>
</dbReference>
<protein>
    <recommendedName>
        <fullName evidence="5">Glycosyl transferase family 25 domain-containing protein</fullName>
    </recommendedName>
</protein>
<evidence type="ECO:0000259" key="5">
    <source>
        <dbReference type="Pfam" id="PF01755"/>
    </source>
</evidence>
<sequence>VEAAGALLGLSVCRWPGAAAARFAAARAQRPAWGWLAGHLAPRQGAAWGQKASVRAAGAEPVPNMLNLDEETLALHQRYHEKTIEYIAQNLEWVESKAYEMDSGLTEREQALIDEGASARLRRWPRLHEVDQHRVRFGSGERQAFCTGGDGAALGDPADNVFVVSLPRRPTRLRRALDQLWAAGMHATVVDAVDGDAIRSQQDVLGVRPLPGYDSGHVNHDMPLTTGEVGCFMSHFSVWHTMVEQGIPSALILEDDFDLQEDFARRLGCCLEEARGEDWNLFFLGRSPVEADVRRVSGSVVQPGYALWTVGYLLRLDGARALLDAQVQRCVAPLDDFFSVAMGRGADGWYNDRAPEWRRHVPVVLRALASSPPLLMPYAGSLIREATRQRAARAAPAPPRGPFGDAPAPRDVREGGASGLFFSASAGRPSPAPHRAVHGNKRLGRHRPVPGKGVATSF</sequence>
<proteinExistence type="inferred from homology"/>
<evidence type="ECO:0000313" key="7">
    <source>
        <dbReference type="Proteomes" id="UP001189429"/>
    </source>
</evidence>
<keyword evidence="2" id="KW-0328">Glycosyltransferase</keyword>
<accession>A0ABN9UN60</accession>
<dbReference type="InterPro" id="IPR050757">
    <property type="entry name" value="Collagen_mod_GT25"/>
</dbReference>
<comment type="similarity">
    <text evidence="1">Belongs to the glycosyltransferase 25 family.</text>
</comment>
<organism evidence="6 7">
    <name type="scientific">Prorocentrum cordatum</name>
    <dbReference type="NCBI Taxonomy" id="2364126"/>
    <lineage>
        <taxon>Eukaryota</taxon>
        <taxon>Sar</taxon>
        <taxon>Alveolata</taxon>
        <taxon>Dinophyceae</taxon>
        <taxon>Prorocentrales</taxon>
        <taxon>Prorocentraceae</taxon>
        <taxon>Prorocentrum</taxon>
    </lineage>
</organism>